<organism evidence="1 2">
    <name type="scientific">Dallia pectoralis</name>
    <name type="common">Alaska blackfish</name>
    <dbReference type="NCBI Taxonomy" id="75939"/>
    <lineage>
        <taxon>Eukaryota</taxon>
        <taxon>Metazoa</taxon>
        <taxon>Chordata</taxon>
        <taxon>Craniata</taxon>
        <taxon>Vertebrata</taxon>
        <taxon>Euteleostomi</taxon>
        <taxon>Actinopterygii</taxon>
        <taxon>Neopterygii</taxon>
        <taxon>Teleostei</taxon>
        <taxon>Protacanthopterygii</taxon>
        <taxon>Esociformes</taxon>
        <taxon>Umbridae</taxon>
        <taxon>Dallia</taxon>
    </lineage>
</organism>
<keyword evidence="2" id="KW-1185">Reference proteome</keyword>
<sequence>MEQHDGDRWNGVADSRDELNKVRKHPNSCAETTRTLERLSYDNPRRTFNSCEAVEQVTAGQDDVRGPQPLLRIITSRPRGPGTEPDGTEPLSLPQVRLFGTH</sequence>
<dbReference type="Proteomes" id="UP001157502">
    <property type="component" value="Chromosome 23"/>
</dbReference>
<evidence type="ECO:0000313" key="1">
    <source>
        <dbReference type="EMBL" id="KAJ7994019.1"/>
    </source>
</evidence>
<protein>
    <submittedName>
        <fullName evidence="1">Uncharacterized protein</fullName>
    </submittedName>
</protein>
<proteinExistence type="predicted"/>
<reference evidence="1" key="1">
    <citation type="submission" date="2021-05" db="EMBL/GenBank/DDBJ databases">
        <authorList>
            <person name="Pan Q."/>
            <person name="Jouanno E."/>
            <person name="Zahm M."/>
            <person name="Klopp C."/>
            <person name="Cabau C."/>
            <person name="Louis A."/>
            <person name="Berthelot C."/>
            <person name="Parey E."/>
            <person name="Roest Crollius H."/>
            <person name="Montfort J."/>
            <person name="Robinson-Rechavi M."/>
            <person name="Bouchez O."/>
            <person name="Lampietro C."/>
            <person name="Lopez Roques C."/>
            <person name="Donnadieu C."/>
            <person name="Postlethwait J."/>
            <person name="Bobe J."/>
            <person name="Dillon D."/>
            <person name="Chandos A."/>
            <person name="von Hippel F."/>
            <person name="Guiguen Y."/>
        </authorList>
    </citation>
    <scope>NUCLEOTIDE SEQUENCE</scope>
    <source>
        <strain evidence="1">YG-Jan2019</strain>
    </source>
</reference>
<evidence type="ECO:0000313" key="2">
    <source>
        <dbReference type="Proteomes" id="UP001157502"/>
    </source>
</evidence>
<comment type="caution">
    <text evidence="1">The sequence shown here is derived from an EMBL/GenBank/DDBJ whole genome shotgun (WGS) entry which is preliminary data.</text>
</comment>
<name>A0ACC2FRN2_DALPE</name>
<accession>A0ACC2FRN2</accession>
<gene>
    <name evidence="1" type="ORF">DPEC_G00261610</name>
</gene>
<dbReference type="EMBL" id="CM055750">
    <property type="protein sequence ID" value="KAJ7994019.1"/>
    <property type="molecule type" value="Genomic_DNA"/>
</dbReference>